<evidence type="ECO:0000313" key="3">
    <source>
        <dbReference type="Proteomes" id="UP000694844"/>
    </source>
</evidence>
<evidence type="ECO:0000256" key="2">
    <source>
        <dbReference type="SAM" id="Phobius"/>
    </source>
</evidence>
<evidence type="ECO:0000313" key="4">
    <source>
        <dbReference type="RefSeq" id="XP_022319414.1"/>
    </source>
</evidence>
<gene>
    <name evidence="4" type="primary">LOC111122124</name>
</gene>
<dbReference type="GeneID" id="111122124"/>
<protein>
    <submittedName>
        <fullName evidence="4">Uncharacterized protein LOC111122124</fullName>
    </submittedName>
</protein>
<keyword evidence="3" id="KW-1185">Reference proteome</keyword>
<keyword evidence="2" id="KW-1133">Transmembrane helix</keyword>
<dbReference type="OrthoDB" id="418142at2759"/>
<organism evidence="3 4">
    <name type="scientific">Crassostrea virginica</name>
    <name type="common">Eastern oyster</name>
    <dbReference type="NCBI Taxonomy" id="6565"/>
    <lineage>
        <taxon>Eukaryota</taxon>
        <taxon>Metazoa</taxon>
        <taxon>Spiralia</taxon>
        <taxon>Lophotrochozoa</taxon>
        <taxon>Mollusca</taxon>
        <taxon>Bivalvia</taxon>
        <taxon>Autobranchia</taxon>
        <taxon>Pteriomorphia</taxon>
        <taxon>Ostreida</taxon>
        <taxon>Ostreoidea</taxon>
        <taxon>Ostreidae</taxon>
        <taxon>Crassostrea</taxon>
    </lineage>
</organism>
<feature type="transmembrane region" description="Helical" evidence="2">
    <location>
        <begin position="21"/>
        <end position="39"/>
    </location>
</feature>
<dbReference type="KEGG" id="cvn:111122124"/>
<evidence type="ECO:0000256" key="1">
    <source>
        <dbReference type="ARBA" id="ARBA00007099"/>
    </source>
</evidence>
<dbReference type="PANTHER" id="PTHR13225:SF3">
    <property type="entry name" value="UPF0489 PROTEIN C5ORF22"/>
    <property type="match status" value="1"/>
</dbReference>
<sequence length="533" mass="61257">MVKTCFRSMKSKMRITWRRNVAGNLIALTVVTVFVVTYVKLLQYNKASSTTFNLVANRHRRVRGLHGAHTNGHKGRNLTNRLAVHVVEEHHQVIPVWMNAVRSGMLKPHGNVLVHIDGHSDMAPPFYFPGYPLFRLPKDSRETNMLMQRNDIFIVQSIIAGIMKRIIWVWPKWDQENHEKVYEKTWGGIGTATVTSGESLREKVFCSCSKNKNNTVECGYIPFPHEGLVNAGIEQSIKPTSCNIKREFFMESVREDEAIRRMSKGGWISKKDSIMLDVDLDFFGTTHVSQPLMDLGISMASLNMMNGVLWKLFCPKTVREEQETDKVLVRALHLFLNALECKSKPQTKQNSYKKCKDKARKESVDMIRNFLWRQGNRVSCVKKSKESENLINQLIDLFFGHLNAKQISMMKKIGFCLTTTLSSYLPLTNPGFQVCMGSNTPIDSMVLVHRPNKNETVLRSSTLLKFLNTLPRPRLVTVCRSVRDGYTPRFQYYLIEHSVMKSINTCFSNTKVHYDPWLLGGKHGWPHRHKNLK</sequence>
<comment type="similarity">
    <text evidence="1">Belongs to the UPF0489 family.</text>
</comment>
<name>A0A8B8CVZ6_CRAVI</name>
<dbReference type="Proteomes" id="UP000694844">
    <property type="component" value="Chromosome 2"/>
</dbReference>
<dbReference type="InterPro" id="IPR024131">
    <property type="entry name" value="UPF0489"/>
</dbReference>
<accession>A0A8B8CVZ6</accession>
<keyword evidence="2" id="KW-0812">Transmembrane</keyword>
<proteinExistence type="inferred from homology"/>
<reference evidence="4" key="1">
    <citation type="submission" date="2025-08" db="UniProtKB">
        <authorList>
            <consortium name="RefSeq"/>
        </authorList>
    </citation>
    <scope>IDENTIFICATION</scope>
    <source>
        <tissue evidence="4">Whole sample</tissue>
    </source>
</reference>
<dbReference type="PANTHER" id="PTHR13225">
    <property type="entry name" value="MISEXPRESSION SUPPRESSOR OF RAS 6"/>
    <property type="match status" value="1"/>
</dbReference>
<dbReference type="AlphaFoldDB" id="A0A8B8CVZ6"/>
<dbReference type="Pfam" id="PF12640">
    <property type="entry name" value="UPF0489"/>
    <property type="match status" value="1"/>
</dbReference>
<keyword evidence="2" id="KW-0472">Membrane</keyword>
<dbReference type="RefSeq" id="XP_022319414.1">
    <property type="nucleotide sequence ID" value="XM_022463706.1"/>
</dbReference>